<accession>A0A0C3DM92</accession>
<gene>
    <name evidence="1" type="ORF">SCLCIDRAFT_1134120</name>
</gene>
<dbReference type="AlphaFoldDB" id="A0A0C3DM92"/>
<evidence type="ECO:0000313" key="1">
    <source>
        <dbReference type="EMBL" id="KIM57379.1"/>
    </source>
</evidence>
<organism evidence="1 2">
    <name type="scientific">Scleroderma citrinum Foug A</name>
    <dbReference type="NCBI Taxonomy" id="1036808"/>
    <lineage>
        <taxon>Eukaryota</taxon>
        <taxon>Fungi</taxon>
        <taxon>Dikarya</taxon>
        <taxon>Basidiomycota</taxon>
        <taxon>Agaricomycotina</taxon>
        <taxon>Agaricomycetes</taxon>
        <taxon>Agaricomycetidae</taxon>
        <taxon>Boletales</taxon>
        <taxon>Sclerodermatineae</taxon>
        <taxon>Sclerodermataceae</taxon>
        <taxon>Scleroderma</taxon>
    </lineage>
</organism>
<protein>
    <submittedName>
        <fullName evidence="1">Uncharacterized protein</fullName>
    </submittedName>
</protein>
<dbReference type="HOGENOM" id="CLU_2484657_0_0_1"/>
<sequence length="87" mass="10215">MKVYPFRLVVEVVDRREFVWLPDLVVASRSPDLDLVDRNVLEFFVLLQHVCRHSRFFSHSTARLWFRFDITAPAASRLIPQDLTGTV</sequence>
<reference evidence="1 2" key="1">
    <citation type="submission" date="2014-04" db="EMBL/GenBank/DDBJ databases">
        <authorList>
            <consortium name="DOE Joint Genome Institute"/>
            <person name="Kuo A."/>
            <person name="Kohler A."/>
            <person name="Nagy L.G."/>
            <person name="Floudas D."/>
            <person name="Copeland A."/>
            <person name="Barry K.W."/>
            <person name="Cichocki N."/>
            <person name="Veneault-Fourrey C."/>
            <person name="LaButti K."/>
            <person name="Lindquist E.A."/>
            <person name="Lipzen A."/>
            <person name="Lundell T."/>
            <person name="Morin E."/>
            <person name="Murat C."/>
            <person name="Sun H."/>
            <person name="Tunlid A."/>
            <person name="Henrissat B."/>
            <person name="Grigoriev I.V."/>
            <person name="Hibbett D.S."/>
            <person name="Martin F."/>
            <person name="Nordberg H.P."/>
            <person name="Cantor M.N."/>
            <person name="Hua S.X."/>
        </authorList>
    </citation>
    <scope>NUCLEOTIDE SEQUENCE [LARGE SCALE GENOMIC DNA]</scope>
    <source>
        <strain evidence="1 2">Foug A</strain>
    </source>
</reference>
<dbReference type="EMBL" id="KN822101">
    <property type="protein sequence ID" value="KIM57379.1"/>
    <property type="molecule type" value="Genomic_DNA"/>
</dbReference>
<proteinExistence type="predicted"/>
<name>A0A0C3DM92_9AGAM</name>
<reference evidence="2" key="2">
    <citation type="submission" date="2015-01" db="EMBL/GenBank/DDBJ databases">
        <title>Evolutionary Origins and Diversification of the Mycorrhizal Mutualists.</title>
        <authorList>
            <consortium name="DOE Joint Genome Institute"/>
            <consortium name="Mycorrhizal Genomics Consortium"/>
            <person name="Kohler A."/>
            <person name="Kuo A."/>
            <person name="Nagy L.G."/>
            <person name="Floudas D."/>
            <person name="Copeland A."/>
            <person name="Barry K.W."/>
            <person name="Cichocki N."/>
            <person name="Veneault-Fourrey C."/>
            <person name="LaButti K."/>
            <person name="Lindquist E.A."/>
            <person name="Lipzen A."/>
            <person name="Lundell T."/>
            <person name="Morin E."/>
            <person name="Murat C."/>
            <person name="Riley R."/>
            <person name="Ohm R."/>
            <person name="Sun H."/>
            <person name="Tunlid A."/>
            <person name="Henrissat B."/>
            <person name="Grigoriev I.V."/>
            <person name="Hibbett D.S."/>
            <person name="Martin F."/>
        </authorList>
    </citation>
    <scope>NUCLEOTIDE SEQUENCE [LARGE SCALE GENOMIC DNA]</scope>
    <source>
        <strain evidence="2">Foug A</strain>
    </source>
</reference>
<keyword evidence="2" id="KW-1185">Reference proteome</keyword>
<dbReference type="InParanoid" id="A0A0C3DM92"/>
<evidence type="ECO:0000313" key="2">
    <source>
        <dbReference type="Proteomes" id="UP000053989"/>
    </source>
</evidence>
<dbReference type="Proteomes" id="UP000053989">
    <property type="component" value="Unassembled WGS sequence"/>
</dbReference>